<sequence>MERSDPIETPVEATKLKRQTLQLQNAKTWRLLEPCSSSIRNPPKTSSGVTGAIQAGSDFDCEWKIRSNENQRSPGERSMEAMEKKTMRNDCGVTTGSV</sequence>
<proteinExistence type="predicted"/>
<reference evidence="3" key="2">
    <citation type="submission" date="2020-05" db="UniProtKB">
        <authorList>
            <consortium name="EnsemblMetazoa"/>
        </authorList>
    </citation>
    <scope>IDENTIFICATION</scope>
</reference>
<evidence type="ECO:0000256" key="1">
    <source>
        <dbReference type="SAM" id="MobiDB-lite"/>
    </source>
</evidence>
<dbReference type="VEuPathDB" id="VectorBase:ASIC003250"/>
<protein>
    <submittedName>
        <fullName evidence="2 3">Uncharacterized protein</fullName>
    </submittedName>
</protein>
<gene>
    <name evidence="2" type="ORF">ZHAS_00003250</name>
</gene>
<keyword evidence="4" id="KW-1185">Reference proteome</keyword>
<organism evidence="2">
    <name type="scientific">Anopheles sinensis</name>
    <name type="common">Mosquito</name>
    <dbReference type="NCBI Taxonomy" id="74873"/>
    <lineage>
        <taxon>Eukaryota</taxon>
        <taxon>Metazoa</taxon>
        <taxon>Ecdysozoa</taxon>
        <taxon>Arthropoda</taxon>
        <taxon>Hexapoda</taxon>
        <taxon>Insecta</taxon>
        <taxon>Pterygota</taxon>
        <taxon>Neoptera</taxon>
        <taxon>Endopterygota</taxon>
        <taxon>Diptera</taxon>
        <taxon>Nematocera</taxon>
        <taxon>Culicoidea</taxon>
        <taxon>Culicidae</taxon>
        <taxon>Anophelinae</taxon>
        <taxon>Anopheles</taxon>
    </lineage>
</organism>
<feature type="region of interest" description="Disordered" evidence="1">
    <location>
        <begin position="69"/>
        <end position="98"/>
    </location>
</feature>
<dbReference type="AlphaFoldDB" id="A0A084VDY4"/>
<evidence type="ECO:0000313" key="2">
    <source>
        <dbReference type="EMBL" id="KFB36178.1"/>
    </source>
</evidence>
<feature type="compositionally biased region" description="Basic and acidic residues" evidence="1">
    <location>
        <begin position="69"/>
        <end position="88"/>
    </location>
</feature>
<dbReference type="EMBL" id="ATLV01011928">
    <property type="status" value="NOT_ANNOTATED_CDS"/>
    <property type="molecule type" value="Genomic_DNA"/>
</dbReference>
<evidence type="ECO:0000313" key="3">
    <source>
        <dbReference type="EnsemblMetazoa" id="ASIC003250-PA"/>
    </source>
</evidence>
<evidence type="ECO:0000313" key="4">
    <source>
        <dbReference type="Proteomes" id="UP000030765"/>
    </source>
</evidence>
<name>A0A084VDY4_ANOSI</name>
<reference evidence="2 4" key="1">
    <citation type="journal article" date="2014" name="BMC Genomics">
        <title>Genome sequence of Anopheles sinensis provides insight into genetics basis of mosquito competence for malaria parasites.</title>
        <authorList>
            <person name="Zhou D."/>
            <person name="Zhang D."/>
            <person name="Ding G."/>
            <person name="Shi L."/>
            <person name="Hou Q."/>
            <person name="Ye Y."/>
            <person name="Xu Y."/>
            <person name="Zhou H."/>
            <person name="Xiong C."/>
            <person name="Li S."/>
            <person name="Yu J."/>
            <person name="Hong S."/>
            <person name="Yu X."/>
            <person name="Zou P."/>
            <person name="Chen C."/>
            <person name="Chang X."/>
            <person name="Wang W."/>
            <person name="Lv Y."/>
            <person name="Sun Y."/>
            <person name="Ma L."/>
            <person name="Shen B."/>
            <person name="Zhu C."/>
        </authorList>
    </citation>
    <scope>NUCLEOTIDE SEQUENCE [LARGE SCALE GENOMIC DNA]</scope>
</reference>
<dbReference type="EMBL" id="KE524737">
    <property type="protein sequence ID" value="KFB36178.1"/>
    <property type="molecule type" value="Genomic_DNA"/>
</dbReference>
<dbReference type="EnsemblMetazoa" id="ASIC003250-RA">
    <property type="protein sequence ID" value="ASIC003250-PA"/>
    <property type="gene ID" value="ASIC003250"/>
</dbReference>
<accession>A0A084VDY4</accession>
<dbReference type="Proteomes" id="UP000030765">
    <property type="component" value="Unassembled WGS sequence"/>
</dbReference>